<dbReference type="RefSeq" id="WP_227565191.1">
    <property type="nucleotide sequence ID" value="NZ_CP101989.1"/>
</dbReference>
<evidence type="ECO:0008006" key="4">
    <source>
        <dbReference type="Google" id="ProtNLM"/>
    </source>
</evidence>
<name>A0ABY5K5V8_9CELL</name>
<gene>
    <name evidence="2" type="ORF">NP075_15030</name>
</gene>
<evidence type="ECO:0000313" key="2">
    <source>
        <dbReference type="EMBL" id="UUI64420.1"/>
    </source>
</evidence>
<dbReference type="Proteomes" id="UP001317322">
    <property type="component" value="Chromosome"/>
</dbReference>
<keyword evidence="1" id="KW-0732">Signal</keyword>
<dbReference type="InterPro" id="IPR014710">
    <property type="entry name" value="RmlC-like_jellyroll"/>
</dbReference>
<keyword evidence="3" id="KW-1185">Reference proteome</keyword>
<feature type="signal peptide" evidence="1">
    <location>
        <begin position="1"/>
        <end position="21"/>
    </location>
</feature>
<dbReference type="InterPro" id="IPR011051">
    <property type="entry name" value="RmlC_Cupin_sf"/>
</dbReference>
<protein>
    <recommendedName>
        <fullName evidence="4">Cupin domain-containing protein</fullName>
    </recommendedName>
</protein>
<reference evidence="2 3" key="1">
    <citation type="submission" date="2022-07" db="EMBL/GenBank/DDBJ databases">
        <title>Novel species in genus cellulomonas.</title>
        <authorList>
            <person name="Ye L."/>
        </authorList>
    </citation>
    <scope>NUCLEOTIDE SEQUENCE [LARGE SCALE GENOMIC DNA]</scope>
    <source>
        <strain evidence="3">zg-Y908</strain>
    </source>
</reference>
<dbReference type="SUPFAM" id="SSF51182">
    <property type="entry name" value="RmlC-like cupins"/>
    <property type="match status" value="1"/>
</dbReference>
<proteinExistence type="predicted"/>
<organism evidence="2 3">
    <name type="scientific">Cellulomonas wangsupingiae</name>
    <dbReference type="NCBI Taxonomy" id="2968085"/>
    <lineage>
        <taxon>Bacteria</taxon>
        <taxon>Bacillati</taxon>
        <taxon>Actinomycetota</taxon>
        <taxon>Actinomycetes</taxon>
        <taxon>Micrococcales</taxon>
        <taxon>Cellulomonadaceae</taxon>
        <taxon>Cellulomonas</taxon>
    </lineage>
</organism>
<dbReference type="Gene3D" id="2.60.120.10">
    <property type="entry name" value="Jelly Rolls"/>
    <property type="match status" value="1"/>
</dbReference>
<evidence type="ECO:0000313" key="3">
    <source>
        <dbReference type="Proteomes" id="UP001317322"/>
    </source>
</evidence>
<feature type="chain" id="PRO_5047469389" description="Cupin domain-containing protein" evidence="1">
    <location>
        <begin position="22"/>
        <end position="160"/>
    </location>
</feature>
<accession>A0ABY5K5V8</accession>
<evidence type="ECO:0000256" key="1">
    <source>
        <dbReference type="SAM" id="SignalP"/>
    </source>
</evidence>
<dbReference type="EMBL" id="CP101989">
    <property type="protein sequence ID" value="UUI64420.1"/>
    <property type="molecule type" value="Genomic_DNA"/>
</dbReference>
<sequence length="160" mass="16259">MRTRTALVVTATALLTTGAVAVVTTAVATPGSGNTVSTGSVTGLLDDSDGRRPFKAQQDGVRLTGHGPTNVTTFDLTYPAGSFSGWHSHPGIVIAVVRSGEVVRQSGCTSETFGPGEAFTEVGAHHVSNVTTAPAVLSITRVYPADGAATPRIDEPAPAC</sequence>